<keyword evidence="4" id="KW-1185">Reference proteome</keyword>
<dbReference type="InterPro" id="IPR029062">
    <property type="entry name" value="Class_I_gatase-like"/>
</dbReference>
<dbReference type="OrthoDB" id="9804328at2"/>
<dbReference type="InterPro" id="IPR017926">
    <property type="entry name" value="GATASE"/>
</dbReference>
<protein>
    <recommendedName>
        <fullName evidence="2">Glutamine amidotransferase domain-containing protein</fullName>
    </recommendedName>
</protein>
<dbReference type="GO" id="GO:0000162">
    <property type="term" value="P:L-tryptophan biosynthetic process"/>
    <property type="evidence" value="ECO:0007669"/>
    <property type="project" value="TreeGrafter"/>
</dbReference>
<dbReference type="SUPFAM" id="SSF52317">
    <property type="entry name" value="Class I glutamine amidotransferase-like"/>
    <property type="match status" value="1"/>
</dbReference>
<dbReference type="Gene3D" id="3.40.50.880">
    <property type="match status" value="1"/>
</dbReference>
<dbReference type="GO" id="GO:0005829">
    <property type="term" value="C:cytosol"/>
    <property type="evidence" value="ECO:0007669"/>
    <property type="project" value="TreeGrafter"/>
</dbReference>
<feature type="domain" description="Glutamine amidotransferase" evidence="2">
    <location>
        <begin position="3"/>
        <end position="186"/>
    </location>
</feature>
<dbReference type="FunFam" id="3.40.50.880:FF:000003">
    <property type="entry name" value="Anthranilate synthase component II"/>
    <property type="match status" value="1"/>
</dbReference>
<proteinExistence type="predicted"/>
<accession>A0A8D4UV97</accession>
<evidence type="ECO:0000313" key="4">
    <source>
        <dbReference type="Proteomes" id="UP000320585"/>
    </source>
</evidence>
<evidence type="ECO:0000256" key="1">
    <source>
        <dbReference type="ARBA" id="ARBA00022962"/>
    </source>
</evidence>
<dbReference type="Proteomes" id="UP000320585">
    <property type="component" value="Chromosome"/>
</dbReference>
<dbReference type="PRINTS" id="PR00096">
    <property type="entry name" value="GATASE"/>
</dbReference>
<dbReference type="GO" id="GO:0004049">
    <property type="term" value="F:anthranilate synthase activity"/>
    <property type="evidence" value="ECO:0007669"/>
    <property type="project" value="TreeGrafter"/>
</dbReference>
<reference evidence="4" key="1">
    <citation type="submission" date="2019-05" db="EMBL/GenBank/DDBJ databases">
        <title>Complete genome sequencing of Dialister sp. strain 5BBH33.</title>
        <authorList>
            <person name="Sakamoto M."/>
            <person name="Murakami T."/>
            <person name="Mori H."/>
        </authorList>
    </citation>
    <scope>NUCLEOTIDE SEQUENCE [LARGE SCALE GENOMIC DNA]</scope>
    <source>
        <strain evidence="4">5BBH33</strain>
    </source>
</reference>
<dbReference type="PANTHER" id="PTHR43418">
    <property type="entry name" value="MULTIFUNCTIONAL TRYPTOPHAN BIOSYNTHESIS PROTEIN-RELATED"/>
    <property type="match status" value="1"/>
</dbReference>
<evidence type="ECO:0000313" key="3">
    <source>
        <dbReference type="EMBL" id="BBK25648.1"/>
    </source>
</evidence>
<gene>
    <name evidence="3" type="ORF">Dia5BBH33_15830</name>
</gene>
<dbReference type="AlphaFoldDB" id="A0A8D4UV97"/>
<keyword evidence="1" id="KW-0315">Glutamine amidotransferase</keyword>
<name>A0A8D4UV97_9FIRM</name>
<dbReference type="NCBIfam" id="TIGR00566">
    <property type="entry name" value="trpG_papA"/>
    <property type="match status" value="1"/>
</dbReference>
<organism evidence="3 4">
    <name type="scientific">Dialister hominis</name>
    <dbReference type="NCBI Taxonomy" id="2582419"/>
    <lineage>
        <taxon>Bacteria</taxon>
        <taxon>Bacillati</taxon>
        <taxon>Bacillota</taxon>
        <taxon>Negativicutes</taxon>
        <taxon>Veillonellales</taxon>
        <taxon>Veillonellaceae</taxon>
        <taxon>Dialister</taxon>
    </lineage>
</organism>
<dbReference type="Pfam" id="PF00117">
    <property type="entry name" value="GATase"/>
    <property type="match status" value="1"/>
</dbReference>
<dbReference type="RefSeq" id="WP_143332722.1">
    <property type="nucleotide sequence ID" value="NZ_AP019697.1"/>
</dbReference>
<dbReference type="KEGG" id="dho:Dia5BBH33_15830"/>
<dbReference type="CDD" id="cd01743">
    <property type="entry name" value="GATase1_Anthranilate_Synthase"/>
    <property type="match status" value="1"/>
</dbReference>
<dbReference type="PRINTS" id="PR00099">
    <property type="entry name" value="CPSGATASE"/>
</dbReference>
<dbReference type="EMBL" id="AP019697">
    <property type="protein sequence ID" value="BBK25648.1"/>
    <property type="molecule type" value="Genomic_DNA"/>
</dbReference>
<dbReference type="PROSITE" id="PS51273">
    <property type="entry name" value="GATASE_TYPE_1"/>
    <property type="match status" value="1"/>
</dbReference>
<dbReference type="GeneID" id="92716806"/>
<dbReference type="PRINTS" id="PR00097">
    <property type="entry name" value="ANTSNTHASEII"/>
</dbReference>
<dbReference type="PANTHER" id="PTHR43418:SF4">
    <property type="entry name" value="MULTIFUNCTIONAL TRYPTOPHAN BIOSYNTHESIS PROTEIN"/>
    <property type="match status" value="1"/>
</dbReference>
<evidence type="ECO:0000259" key="2">
    <source>
        <dbReference type="Pfam" id="PF00117"/>
    </source>
</evidence>
<sequence length="188" mass="20465">MILLIDHYDSFSFNLYQLVGSLSSDIKVIRSDELTVKEIENLNPSHIILSPGTGRPENAGVYEEVIEKLRGKIPILGVCLGHQAIGEVYGAKVISAREILHGKSSDIEVIKETPLFEGLGTSFEGARYHSLAIDPETIAGDLTVTAVSDDGEVMAVEDSKRKVYGVQFHPESILTPKGGTILSNFLQQ</sequence>
<dbReference type="InterPro" id="IPR050472">
    <property type="entry name" value="Anth_synth/Amidotransfase"/>
</dbReference>
<dbReference type="InterPro" id="IPR006221">
    <property type="entry name" value="TrpG/PapA_dom"/>
</dbReference>